<dbReference type="KEGG" id="tni:TVNIR_3477"/>
<dbReference type="InterPro" id="IPR023168">
    <property type="entry name" value="GatB_Yqey_C_2"/>
</dbReference>
<accession>L0E1J1</accession>
<dbReference type="AlphaFoldDB" id="L0E1J1"/>
<gene>
    <name evidence="1" type="primary">yqeY [H]</name>
    <name evidence="1" type="ordered locus">TVNIR_3477</name>
</gene>
<protein>
    <submittedName>
        <fullName evidence="1">Transamidase GatB domain protein</fullName>
    </submittedName>
</protein>
<dbReference type="OrthoDB" id="9788127at2"/>
<reference evidence="1" key="1">
    <citation type="submission" date="2015-12" db="EMBL/GenBank/DDBJ databases">
        <authorList>
            <person name="Tikhonova T.V."/>
            <person name="Pavlov A.R."/>
            <person name="Beletsky A.V."/>
            <person name="Mardanov A.V."/>
            <person name="Sorokin D.Y."/>
            <person name="Ravin N.V."/>
            <person name="Popov V.O."/>
        </authorList>
    </citation>
    <scope>NUCLEOTIDE SEQUENCE</scope>
    <source>
        <strain evidence="1">DSM 14787</strain>
    </source>
</reference>
<dbReference type="RefSeq" id="WP_015260210.1">
    <property type="nucleotide sequence ID" value="NC_019902.2"/>
</dbReference>
<dbReference type="InterPro" id="IPR019004">
    <property type="entry name" value="YqeY/Aim41"/>
</dbReference>
<organism evidence="1 2">
    <name type="scientific">Thioalkalivibrio nitratireducens (strain DSM 14787 / UNIQEM 213 / ALEN2)</name>
    <dbReference type="NCBI Taxonomy" id="1255043"/>
    <lineage>
        <taxon>Bacteria</taxon>
        <taxon>Pseudomonadati</taxon>
        <taxon>Pseudomonadota</taxon>
        <taxon>Gammaproteobacteria</taxon>
        <taxon>Chromatiales</taxon>
        <taxon>Ectothiorhodospiraceae</taxon>
        <taxon>Thioalkalivibrio</taxon>
    </lineage>
</organism>
<dbReference type="PATRIC" id="fig|1255043.3.peg.3507"/>
<dbReference type="Pfam" id="PF09424">
    <property type="entry name" value="YqeY"/>
    <property type="match status" value="1"/>
</dbReference>
<dbReference type="HOGENOM" id="CLU_079430_2_2_6"/>
<evidence type="ECO:0000313" key="1">
    <source>
        <dbReference type="EMBL" id="AGA35112.1"/>
    </source>
</evidence>
<name>L0E1J1_THIND</name>
<dbReference type="eggNOG" id="COG1610">
    <property type="taxonomic scope" value="Bacteria"/>
</dbReference>
<dbReference type="Gene3D" id="1.10.10.410">
    <property type="match status" value="1"/>
</dbReference>
<dbReference type="Proteomes" id="UP000010809">
    <property type="component" value="Chromosome"/>
</dbReference>
<dbReference type="InterPro" id="IPR042184">
    <property type="entry name" value="YqeY/Aim41_N"/>
</dbReference>
<dbReference type="EMBL" id="CP003989">
    <property type="protein sequence ID" value="AGA35112.1"/>
    <property type="molecule type" value="Genomic_DNA"/>
</dbReference>
<dbReference type="PANTHER" id="PTHR28055:SF1">
    <property type="entry name" value="ALTERED INHERITANCE OF MITOCHONDRIA PROTEIN 41, MITOCHONDRIAL"/>
    <property type="match status" value="1"/>
</dbReference>
<dbReference type="PANTHER" id="PTHR28055">
    <property type="entry name" value="ALTERED INHERITANCE OF MITOCHONDRIA PROTEIN 41, MITOCHONDRIAL"/>
    <property type="match status" value="1"/>
</dbReference>
<evidence type="ECO:0000313" key="2">
    <source>
        <dbReference type="Proteomes" id="UP000010809"/>
    </source>
</evidence>
<dbReference type="STRING" id="1255043.TVNIR_3477"/>
<sequence length="155" mass="17307">MQLKTRIAEAVKTAMRARDRERLATLRLIQSEIKQFEVDERREPDDPAVLAILNRMLKQRRDSIEQYRQGGREDLAQREEAEVAVLREFLPEPLSPAEVAARIDEAIAATGASGIKDMGRVMAELKPQLLGRADLAEVSRHVQTALAQRGGGRPG</sequence>
<keyword evidence="2" id="KW-1185">Reference proteome</keyword>
<dbReference type="Gene3D" id="1.10.1510.10">
    <property type="entry name" value="Uncharacterised protein YqeY/AIM41 PF09424, N-terminal domain"/>
    <property type="match status" value="1"/>
</dbReference>
<dbReference type="SUPFAM" id="SSF89095">
    <property type="entry name" value="GatB/YqeY motif"/>
    <property type="match status" value="1"/>
</dbReference>
<proteinExistence type="predicted"/>
<dbReference type="InterPro" id="IPR003789">
    <property type="entry name" value="Asn/Gln_tRNA_amidoTrase-B-like"/>
</dbReference>
<dbReference type="GO" id="GO:0016884">
    <property type="term" value="F:carbon-nitrogen ligase activity, with glutamine as amido-N-donor"/>
    <property type="evidence" value="ECO:0007669"/>
    <property type="project" value="InterPro"/>
</dbReference>